<gene>
    <name evidence="1" type="ORF">ACEZCY_35875</name>
</gene>
<evidence type="ECO:0000313" key="1">
    <source>
        <dbReference type="EMBL" id="MFC1428555.1"/>
    </source>
</evidence>
<comment type="caution">
    <text evidence="1">The sequence shown here is derived from an EMBL/GenBank/DDBJ whole genome shotgun (WGS) entry which is preliminary data.</text>
</comment>
<reference evidence="1 2" key="1">
    <citation type="submission" date="2024-09" db="EMBL/GenBank/DDBJ databases">
        <authorList>
            <person name="Lee S.D."/>
        </authorList>
    </citation>
    <scope>NUCLEOTIDE SEQUENCE [LARGE SCALE GENOMIC DNA]</scope>
    <source>
        <strain evidence="1 2">N1-12</strain>
    </source>
</reference>
<protein>
    <submittedName>
        <fullName evidence="1">Uncharacterized protein</fullName>
    </submittedName>
</protein>
<dbReference type="RefSeq" id="WP_380527984.1">
    <property type="nucleotide sequence ID" value="NZ_JBHFAA010000025.1"/>
</dbReference>
<dbReference type="Proteomes" id="UP001592529">
    <property type="component" value="Unassembled WGS sequence"/>
</dbReference>
<name>A0ABV6WR91_9ACTN</name>
<evidence type="ECO:0000313" key="2">
    <source>
        <dbReference type="Proteomes" id="UP001592529"/>
    </source>
</evidence>
<proteinExistence type="predicted"/>
<keyword evidence="2" id="KW-1185">Reference proteome</keyword>
<sequence>MPTTATTPATFEDLARRHGKALAYIAAVDDNFTPADDPTSVDPDALITMVSYAASELARFRREDAADDLEHAETYLTEALKANDADRPALLKLAARHLADTYDMAVELAIDLGEERPF</sequence>
<accession>A0ABV6WR91</accession>
<dbReference type="EMBL" id="JBHFAA010000025">
    <property type="protein sequence ID" value="MFC1428555.1"/>
    <property type="molecule type" value="Genomic_DNA"/>
</dbReference>
<organism evidence="1 2">
    <name type="scientific">Streptacidiphilus alkalitolerans</name>
    <dbReference type="NCBI Taxonomy" id="3342712"/>
    <lineage>
        <taxon>Bacteria</taxon>
        <taxon>Bacillati</taxon>
        <taxon>Actinomycetota</taxon>
        <taxon>Actinomycetes</taxon>
        <taxon>Kitasatosporales</taxon>
        <taxon>Streptomycetaceae</taxon>
        <taxon>Streptacidiphilus</taxon>
    </lineage>
</organism>